<comment type="cofactor">
    <cofactor evidence="12 13 14">
        <name>Zn(2+)</name>
        <dbReference type="ChEBI" id="CHEBI:29105"/>
    </cofactor>
    <text evidence="12 13 14">Binds 1 zinc ion per monomer.</text>
</comment>
<organism evidence="16 17">
    <name type="scientific">Sulfurospirillum cavolei</name>
    <dbReference type="NCBI Taxonomy" id="366522"/>
    <lineage>
        <taxon>Bacteria</taxon>
        <taxon>Pseudomonadati</taxon>
        <taxon>Campylobacterota</taxon>
        <taxon>Epsilonproteobacteria</taxon>
        <taxon>Campylobacterales</taxon>
        <taxon>Sulfurospirillaceae</taxon>
        <taxon>Sulfurospirillum</taxon>
    </lineage>
</organism>
<evidence type="ECO:0000256" key="13">
    <source>
        <dbReference type="PIRNR" id="PIRNR002811"/>
    </source>
</evidence>
<dbReference type="FunFam" id="3.90.580.10:FF:000001">
    <property type="entry name" value="DNA primase"/>
    <property type="match status" value="1"/>
</dbReference>
<keyword evidence="6 12" id="KW-0479">Metal-binding</keyword>
<comment type="domain">
    <text evidence="12">Contains an N-terminal zinc-binding domain, a central core domain that contains the primase activity, and a C-terminal DnaB-binding domain.</text>
</comment>
<comment type="catalytic activity">
    <reaction evidence="12">
        <text>ssDNA + n NTP = ssDNA/pppN(pN)n-1 hybrid + (n-1) diphosphate.</text>
        <dbReference type="EC" id="2.7.7.101"/>
    </reaction>
</comment>
<keyword evidence="5 12" id="KW-0235">DNA replication</keyword>
<dbReference type="STRING" id="366522.GCA_001548055_00428"/>
<keyword evidence="11 12" id="KW-0804">Transcription</keyword>
<comment type="caution">
    <text evidence="16">The sequence shown here is derived from an EMBL/GenBank/DDBJ whole genome shotgun (WGS) entry which is preliminary data.</text>
</comment>
<keyword evidence="3 12" id="KW-0808">Transferase</keyword>
<dbReference type="PANTHER" id="PTHR30313:SF2">
    <property type="entry name" value="DNA PRIMASE"/>
    <property type="match status" value="1"/>
</dbReference>
<dbReference type="Pfam" id="PF13155">
    <property type="entry name" value="Toprim_2"/>
    <property type="match status" value="1"/>
</dbReference>
<evidence type="ECO:0000256" key="5">
    <source>
        <dbReference type="ARBA" id="ARBA00022705"/>
    </source>
</evidence>
<dbReference type="GO" id="GO:0006269">
    <property type="term" value="P:DNA replication, synthesis of primer"/>
    <property type="evidence" value="ECO:0007669"/>
    <property type="project" value="UniProtKB-UniRule"/>
</dbReference>
<dbReference type="InterPro" id="IPR037068">
    <property type="entry name" value="DNA_primase_core_N_sf"/>
</dbReference>
<dbReference type="Pfam" id="PF01807">
    <property type="entry name" value="Zn_ribbon_DnaG"/>
    <property type="match status" value="1"/>
</dbReference>
<dbReference type="SMART" id="SM00400">
    <property type="entry name" value="ZnF_CHCC"/>
    <property type="match status" value="1"/>
</dbReference>
<proteinExistence type="inferred from homology"/>
<dbReference type="CDD" id="cd03364">
    <property type="entry name" value="TOPRIM_DnaG_primases"/>
    <property type="match status" value="1"/>
</dbReference>
<dbReference type="GO" id="GO:0000428">
    <property type="term" value="C:DNA-directed RNA polymerase complex"/>
    <property type="evidence" value="ECO:0007669"/>
    <property type="project" value="UniProtKB-KW"/>
</dbReference>
<dbReference type="PIRSF" id="PIRSF002811">
    <property type="entry name" value="DnaG"/>
    <property type="match status" value="1"/>
</dbReference>
<dbReference type="EMBL" id="DLUG01000084">
    <property type="protein sequence ID" value="DAB36759.1"/>
    <property type="molecule type" value="Genomic_DNA"/>
</dbReference>
<dbReference type="HAMAP" id="MF_00974">
    <property type="entry name" value="DNA_primase_DnaG"/>
    <property type="match status" value="1"/>
</dbReference>
<evidence type="ECO:0000256" key="3">
    <source>
        <dbReference type="ARBA" id="ARBA00022679"/>
    </source>
</evidence>
<evidence type="ECO:0000256" key="11">
    <source>
        <dbReference type="ARBA" id="ARBA00023163"/>
    </source>
</evidence>
<dbReference type="SUPFAM" id="SSF57783">
    <property type="entry name" value="Zinc beta-ribbon"/>
    <property type="match status" value="1"/>
</dbReference>
<keyword evidence="1 12" id="KW-0240">DNA-directed RNA polymerase</keyword>
<dbReference type="InterPro" id="IPR036977">
    <property type="entry name" value="DNA_primase_Znf_CHC2"/>
</dbReference>
<comment type="function">
    <text evidence="12 13">RNA polymerase that catalyzes the synthesis of short RNA molecules used as primers for DNA polymerase during DNA replication.</text>
</comment>
<dbReference type="InterPro" id="IPR002694">
    <property type="entry name" value="Znf_CHC2"/>
</dbReference>
<evidence type="ECO:0000256" key="14">
    <source>
        <dbReference type="PIRSR" id="PIRSR002811-1"/>
    </source>
</evidence>
<keyword evidence="7 12" id="KW-0863">Zinc-finger</keyword>
<dbReference type="InterPro" id="IPR013264">
    <property type="entry name" value="DNAG_N"/>
</dbReference>
<comment type="similarity">
    <text evidence="12 13">Belongs to the DnaG primase family.</text>
</comment>
<dbReference type="Pfam" id="PF10410">
    <property type="entry name" value="DnaB_bind"/>
    <property type="match status" value="1"/>
</dbReference>
<dbReference type="GO" id="GO:1990077">
    <property type="term" value="C:primosome complex"/>
    <property type="evidence" value="ECO:0007669"/>
    <property type="project" value="UniProtKB-KW"/>
</dbReference>
<dbReference type="InterPro" id="IPR030846">
    <property type="entry name" value="DnaG_bac"/>
</dbReference>
<comment type="subunit">
    <text evidence="12">Monomer. Interacts with DnaB.</text>
</comment>
<dbReference type="GO" id="GO:0003899">
    <property type="term" value="F:DNA-directed RNA polymerase activity"/>
    <property type="evidence" value="ECO:0007669"/>
    <property type="project" value="UniProtKB-UniRule"/>
</dbReference>
<dbReference type="InterPro" id="IPR034151">
    <property type="entry name" value="TOPRIM_DnaG_bac"/>
</dbReference>
<name>A0A2D3WI48_9BACT</name>
<evidence type="ECO:0000313" key="16">
    <source>
        <dbReference type="EMBL" id="DAB36759.1"/>
    </source>
</evidence>
<evidence type="ECO:0000256" key="9">
    <source>
        <dbReference type="ARBA" id="ARBA00022842"/>
    </source>
</evidence>
<evidence type="ECO:0000256" key="10">
    <source>
        <dbReference type="ARBA" id="ARBA00023125"/>
    </source>
</evidence>
<sequence length="553" mass="62512">MIDKTSIENLKQRLDIVDVVGSYLELKKNGANYKCVCPFHNDTTPSLVVSPSKQIYHCFACGAGGDGIKFVMEYEKLSYPEAIEKLARMVNFSLAYTTDEGGVKREDRKLMENLNLFYVKQLDKTPFAKEYLFKRGISDVSIEKFELGYAPASFATLDFLKMRGYAMSEAMEYGVAGLGESNQPYARFIERVSFPIYSPTHRLVGFGGRTLSNHPAKYVNSPQTKHFNKSQLLYGYHLAKESVFKEKKIIVTEGYLDVIMLHQAGFTQAVATLGTALTSEHIPLLMRGDPEIIVAYDGDSAGINAALKASVLLSTHGLRGGVVLFSNGMDPADMVQNGLIDTLNRLFLSPQPFIEFALERIVKKYDLKDPLVKQQALNEATAYLKTLPKAVQESYTGLLSGTLNISQNLVKIQTHKPTKQAPNERSFEDMLELTIIKTILSQPGLIDTVLDTIDHAMFKTHQEEFLLLLENRLDHPKLRRILLWDDVKVYDENELIASMAAFLYHFYNEKFQAIKTSKTLSYEQKQFMIRKIQEKLMKLKKGELVPYESISPL</sequence>
<reference evidence="16 17" key="1">
    <citation type="journal article" date="2017" name="Front. Microbiol.">
        <title>Comparative Genomic Analysis of the Class Epsilonproteobacteria and Proposed Reclassification to Epsilonbacteraeota (phyl. nov.).</title>
        <authorList>
            <person name="Waite D.W."/>
            <person name="Vanwonterghem I."/>
            <person name="Rinke C."/>
            <person name="Parks D.H."/>
            <person name="Zhang Y."/>
            <person name="Takai K."/>
            <person name="Sievert S.M."/>
            <person name="Simon J."/>
            <person name="Campbell B.J."/>
            <person name="Hanson T.E."/>
            <person name="Woyke T."/>
            <person name="Klotz M.G."/>
            <person name="Hugenholtz P."/>
        </authorList>
    </citation>
    <scope>NUCLEOTIDE SEQUENCE [LARGE SCALE GENOMIC DNA]</scope>
    <source>
        <strain evidence="16">UBA11420</strain>
    </source>
</reference>
<dbReference type="Gene3D" id="3.90.580.10">
    <property type="entry name" value="Zinc finger, CHC2-type domain"/>
    <property type="match status" value="1"/>
</dbReference>
<evidence type="ECO:0000256" key="2">
    <source>
        <dbReference type="ARBA" id="ARBA00022515"/>
    </source>
</evidence>
<dbReference type="InterPro" id="IPR031988">
    <property type="entry name" value="DnaG_HBD"/>
</dbReference>
<keyword evidence="2 12" id="KW-0639">Primosome</keyword>
<keyword evidence="10 12" id="KW-0238">DNA-binding</keyword>
<dbReference type="Gene3D" id="3.40.1360.10">
    <property type="match status" value="1"/>
</dbReference>
<evidence type="ECO:0000256" key="7">
    <source>
        <dbReference type="ARBA" id="ARBA00022771"/>
    </source>
</evidence>
<feature type="zinc finger region" description="CHC2-type" evidence="12 14">
    <location>
        <begin position="37"/>
        <end position="61"/>
    </location>
</feature>
<keyword evidence="9" id="KW-0460">Magnesium</keyword>
<dbReference type="InterPro" id="IPR006171">
    <property type="entry name" value="TOPRIM_dom"/>
</dbReference>
<evidence type="ECO:0000256" key="4">
    <source>
        <dbReference type="ARBA" id="ARBA00022695"/>
    </source>
</evidence>
<evidence type="ECO:0000256" key="12">
    <source>
        <dbReference type="HAMAP-Rule" id="MF_00974"/>
    </source>
</evidence>
<dbReference type="InterPro" id="IPR006295">
    <property type="entry name" value="DNA_primase_DnaG"/>
</dbReference>
<dbReference type="PROSITE" id="PS50880">
    <property type="entry name" value="TOPRIM"/>
    <property type="match status" value="1"/>
</dbReference>
<protein>
    <recommendedName>
        <fullName evidence="12 13">DNA primase</fullName>
        <ecNumber evidence="12">2.7.7.101</ecNumber>
    </recommendedName>
</protein>
<keyword evidence="4 12" id="KW-0548">Nucleotidyltransferase</keyword>
<gene>
    <name evidence="12" type="primary">dnaG</name>
    <name evidence="16" type="ORF">CFH80_03165</name>
</gene>
<dbReference type="Proteomes" id="UP000231638">
    <property type="component" value="Unassembled WGS sequence"/>
</dbReference>
<dbReference type="InterPro" id="IPR016136">
    <property type="entry name" value="DNA_helicase_N/primase_C"/>
</dbReference>
<dbReference type="RefSeq" id="WP_060825256.1">
    <property type="nucleotide sequence ID" value="NZ_AP014724.1"/>
</dbReference>
<dbReference type="Gene3D" id="3.90.980.10">
    <property type="entry name" value="DNA primase, catalytic core, N-terminal domain"/>
    <property type="match status" value="1"/>
</dbReference>
<dbReference type="Pfam" id="PF16730">
    <property type="entry name" value="DnaGprimase_HBD"/>
    <property type="match status" value="1"/>
</dbReference>
<dbReference type="SMART" id="SM00493">
    <property type="entry name" value="TOPRIM"/>
    <property type="match status" value="1"/>
</dbReference>
<dbReference type="NCBIfam" id="TIGR01391">
    <property type="entry name" value="dnaG"/>
    <property type="match status" value="1"/>
</dbReference>
<dbReference type="InterPro" id="IPR019475">
    <property type="entry name" value="DNA_primase_DnaB-bd"/>
</dbReference>
<dbReference type="EC" id="2.7.7.101" evidence="12"/>
<dbReference type="GO" id="GO:0005737">
    <property type="term" value="C:cytoplasm"/>
    <property type="evidence" value="ECO:0007669"/>
    <property type="project" value="TreeGrafter"/>
</dbReference>
<evidence type="ECO:0000256" key="8">
    <source>
        <dbReference type="ARBA" id="ARBA00022833"/>
    </source>
</evidence>
<dbReference type="PANTHER" id="PTHR30313">
    <property type="entry name" value="DNA PRIMASE"/>
    <property type="match status" value="1"/>
</dbReference>
<keyword evidence="8 12" id="KW-0862">Zinc</keyword>
<dbReference type="Gene3D" id="1.10.860.10">
    <property type="entry name" value="DNAb Helicase, Chain A"/>
    <property type="match status" value="1"/>
</dbReference>
<evidence type="ECO:0000256" key="1">
    <source>
        <dbReference type="ARBA" id="ARBA00022478"/>
    </source>
</evidence>
<dbReference type="GO" id="GO:0008270">
    <property type="term" value="F:zinc ion binding"/>
    <property type="evidence" value="ECO:0007669"/>
    <property type="project" value="UniProtKB-UniRule"/>
</dbReference>
<dbReference type="AlphaFoldDB" id="A0A2D3WI48"/>
<evidence type="ECO:0000256" key="6">
    <source>
        <dbReference type="ARBA" id="ARBA00022723"/>
    </source>
</evidence>
<dbReference type="GO" id="GO:0003677">
    <property type="term" value="F:DNA binding"/>
    <property type="evidence" value="ECO:0007669"/>
    <property type="project" value="UniProtKB-KW"/>
</dbReference>
<accession>A0A2D3WI48</accession>
<dbReference type="Pfam" id="PF08275">
    <property type="entry name" value="DNAG_N"/>
    <property type="match status" value="1"/>
</dbReference>
<feature type="domain" description="Toprim" evidence="15">
    <location>
        <begin position="247"/>
        <end position="328"/>
    </location>
</feature>
<dbReference type="SUPFAM" id="SSF56731">
    <property type="entry name" value="DNA primase core"/>
    <property type="match status" value="1"/>
</dbReference>
<dbReference type="InterPro" id="IPR050219">
    <property type="entry name" value="DnaG_primase"/>
</dbReference>
<evidence type="ECO:0000313" key="17">
    <source>
        <dbReference type="Proteomes" id="UP000231638"/>
    </source>
</evidence>
<evidence type="ECO:0000259" key="15">
    <source>
        <dbReference type="PROSITE" id="PS50880"/>
    </source>
</evidence>